<comment type="caution">
    <text evidence="1">The sequence shown here is derived from an EMBL/GenBank/DDBJ whole genome shotgun (WGS) entry which is preliminary data.</text>
</comment>
<protein>
    <submittedName>
        <fullName evidence="1">Uncharacterized protein</fullName>
    </submittedName>
</protein>
<dbReference type="RefSeq" id="WP_004222125.1">
    <property type="nucleotide sequence ID" value="NZ_ABXX02000003.1"/>
</dbReference>
<dbReference type="AlphaFoldDB" id="C0BTI7"/>
<name>C0BTI7_BIFPS</name>
<gene>
    <name evidence="1" type="ORF">BIFPSEUDO_03716</name>
</gene>
<evidence type="ECO:0000313" key="1">
    <source>
        <dbReference type="EMBL" id="EEG70688.1"/>
    </source>
</evidence>
<dbReference type="EMBL" id="ABXX02000003">
    <property type="protein sequence ID" value="EEG70688.1"/>
    <property type="molecule type" value="Genomic_DNA"/>
</dbReference>
<evidence type="ECO:0000313" key="2">
    <source>
        <dbReference type="Proteomes" id="UP000003875"/>
    </source>
</evidence>
<dbReference type="Proteomes" id="UP000003875">
    <property type="component" value="Unassembled WGS sequence"/>
</dbReference>
<sequence>MVLVLGAIAIHGAYTSRQRNINQKVEQDLRGKLGLPATGEIYYVQDRPLYQEYENLVLTTYDKWFGYHP</sequence>
<reference evidence="1 2" key="1">
    <citation type="submission" date="2009-02" db="EMBL/GenBank/DDBJ databases">
        <title>Draft genome sequence of Bifidobacterium pseudocatenulatum (DSM 20438).</title>
        <authorList>
            <person name="Sudarsanam P."/>
            <person name="Ley R."/>
            <person name="Guruge J."/>
            <person name="Turnbaugh P.J."/>
            <person name="Mahowald M."/>
            <person name="Liep D."/>
            <person name="Gordon J."/>
        </authorList>
    </citation>
    <scope>NUCLEOTIDE SEQUENCE [LARGE SCALE GENOMIC DNA]</scope>
    <source>
        <strain evidence="1 2">DSM 20438</strain>
    </source>
</reference>
<reference evidence="1 2" key="2">
    <citation type="submission" date="2009-02" db="EMBL/GenBank/DDBJ databases">
        <authorList>
            <person name="Fulton L."/>
            <person name="Clifton S."/>
            <person name="Fulton B."/>
            <person name="Xu J."/>
            <person name="Minx P."/>
            <person name="Pepin K.H."/>
            <person name="Johnson M."/>
            <person name="Bhonagiri V."/>
            <person name="Nash W.E."/>
            <person name="Mardis E.R."/>
            <person name="Wilson R.K."/>
        </authorList>
    </citation>
    <scope>NUCLEOTIDE SEQUENCE [LARGE SCALE GENOMIC DNA]</scope>
    <source>
        <strain evidence="1 2">DSM 20438</strain>
    </source>
</reference>
<accession>C0BTI7</accession>
<organism evidence="1 2">
    <name type="scientific">Bifidobacterium pseudocatenulatum DSM 20438 = JCM 1200 = LMG 10505</name>
    <dbReference type="NCBI Taxonomy" id="547043"/>
    <lineage>
        <taxon>Bacteria</taxon>
        <taxon>Bacillati</taxon>
        <taxon>Actinomycetota</taxon>
        <taxon>Actinomycetes</taxon>
        <taxon>Bifidobacteriales</taxon>
        <taxon>Bifidobacteriaceae</taxon>
        <taxon>Bifidobacterium</taxon>
    </lineage>
</organism>
<proteinExistence type="predicted"/>
<dbReference type="GeneID" id="45600332"/>